<reference evidence="6 7" key="1">
    <citation type="submission" date="2018-05" db="EMBL/GenBank/DDBJ databases">
        <title>Draft genome of Methanospirillum lacunae Ki8-1.</title>
        <authorList>
            <person name="Dueholm M.S."/>
            <person name="Nielsen P.H."/>
            <person name="Bakmann L.F."/>
            <person name="Otzen D.E."/>
        </authorList>
    </citation>
    <scope>NUCLEOTIDE SEQUENCE [LARGE SCALE GENOMIC DNA]</scope>
    <source>
        <strain evidence="6 7">Ki8-1</strain>
    </source>
</reference>
<evidence type="ECO:0000313" key="7">
    <source>
        <dbReference type="Proteomes" id="UP000245657"/>
    </source>
</evidence>
<dbReference type="InterPro" id="IPR053194">
    <property type="entry name" value="tRNA_methyltr_O"/>
</dbReference>
<keyword evidence="1" id="KW-0479">Metal-binding</keyword>
<evidence type="ECO:0000256" key="1">
    <source>
        <dbReference type="ARBA" id="ARBA00022723"/>
    </source>
</evidence>
<organism evidence="6 7">
    <name type="scientific">Methanospirillum lacunae</name>
    <dbReference type="NCBI Taxonomy" id="668570"/>
    <lineage>
        <taxon>Archaea</taxon>
        <taxon>Methanobacteriati</taxon>
        <taxon>Methanobacteriota</taxon>
        <taxon>Stenosarchaea group</taxon>
        <taxon>Methanomicrobia</taxon>
        <taxon>Methanomicrobiales</taxon>
        <taxon>Methanospirillaceae</taxon>
        <taxon>Methanospirillum</taxon>
    </lineage>
</organism>
<proteinExistence type="predicted"/>
<dbReference type="EMBL" id="QGMY01000008">
    <property type="protein sequence ID" value="PWR71255.1"/>
    <property type="molecule type" value="Genomic_DNA"/>
</dbReference>
<dbReference type="Gene3D" id="3.30.1330.130">
    <property type="match status" value="1"/>
</dbReference>
<evidence type="ECO:0000256" key="3">
    <source>
        <dbReference type="ARBA" id="ARBA00022833"/>
    </source>
</evidence>
<sequence>MSTIDILLQKAKEFHGEICPGIVMGTRMTIAGMRELDMDPLLKTQDLIVYVEIDRCATDAIQAITGVSLGHRSLKFMNYGKFAATFINTQTGKAVRVSALPKNSDQPKDMKEVAKMICNAPEEEIFKIQKVHVDIPKEDLPGFPTHKDVCSRCGEGIMDSKEIIIEGKAVCKNCAQGSYYTII</sequence>
<dbReference type="PANTHER" id="PTHR39418:SF1">
    <property type="entry name" value="DEHYDROGENASE"/>
    <property type="match status" value="1"/>
</dbReference>
<evidence type="ECO:0000259" key="5">
    <source>
        <dbReference type="Pfam" id="PF02663"/>
    </source>
</evidence>
<dbReference type="Pfam" id="PF01258">
    <property type="entry name" value="zf-dskA_traR"/>
    <property type="match status" value="1"/>
</dbReference>
<accession>A0A2V2MY82</accession>
<dbReference type="Proteomes" id="UP000245657">
    <property type="component" value="Unassembled WGS sequence"/>
</dbReference>
<dbReference type="PANTHER" id="PTHR39418">
    <property type="entry name" value="DEHYDROGENASE-RELATED"/>
    <property type="match status" value="1"/>
</dbReference>
<dbReference type="Pfam" id="PF02663">
    <property type="entry name" value="FmdE"/>
    <property type="match status" value="1"/>
</dbReference>
<protein>
    <submittedName>
        <fullName evidence="6">Formylmethanofuran dehydrogenase</fullName>
    </submittedName>
</protein>
<evidence type="ECO:0000313" key="6">
    <source>
        <dbReference type="EMBL" id="PWR71255.1"/>
    </source>
</evidence>
<keyword evidence="2" id="KW-0863">Zinc-finger</keyword>
<name>A0A2V2MY82_9EURY</name>
<keyword evidence="3" id="KW-0862">Zinc</keyword>
<dbReference type="InterPro" id="IPR000962">
    <property type="entry name" value="Znf_DskA_TraR"/>
</dbReference>
<keyword evidence="7" id="KW-1185">Reference proteome</keyword>
<dbReference type="OrthoDB" id="31120at2157"/>
<dbReference type="GeneID" id="97547124"/>
<evidence type="ECO:0000259" key="4">
    <source>
        <dbReference type="Pfam" id="PF01258"/>
    </source>
</evidence>
<feature type="domain" description="Zinc finger DksA/TraR C4-type" evidence="4">
    <location>
        <begin position="150"/>
        <end position="180"/>
    </location>
</feature>
<gene>
    <name evidence="6" type="ORF">DK846_10325</name>
</gene>
<dbReference type="InterPro" id="IPR003814">
    <property type="entry name" value="FmdEsu_dom"/>
</dbReference>
<comment type="caution">
    <text evidence="6">The sequence shown here is derived from an EMBL/GenBank/DDBJ whole genome shotgun (WGS) entry which is preliminary data.</text>
</comment>
<feature type="domain" description="Formylmethanofuran dehydrogenase subunit E" evidence="5">
    <location>
        <begin position="14"/>
        <end position="123"/>
    </location>
</feature>
<dbReference type="RefSeq" id="WP_109968873.1">
    <property type="nucleotide sequence ID" value="NZ_CP176093.1"/>
</dbReference>
<evidence type="ECO:0000256" key="2">
    <source>
        <dbReference type="ARBA" id="ARBA00022771"/>
    </source>
</evidence>
<dbReference type="SUPFAM" id="SSF143555">
    <property type="entry name" value="FwdE-like"/>
    <property type="match status" value="1"/>
</dbReference>
<dbReference type="GO" id="GO:0008270">
    <property type="term" value="F:zinc ion binding"/>
    <property type="evidence" value="ECO:0007669"/>
    <property type="project" value="UniProtKB-KW"/>
</dbReference>
<dbReference type="AlphaFoldDB" id="A0A2V2MY82"/>